<feature type="transmembrane region" description="Helical" evidence="6">
    <location>
        <begin position="328"/>
        <end position="348"/>
    </location>
</feature>
<dbReference type="InterPro" id="IPR036259">
    <property type="entry name" value="MFS_trans_sf"/>
</dbReference>
<proteinExistence type="predicted"/>
<comment type="caution">
    <text evidence="8">The sequence shown here is derived from an EMBL/GenBank/DDBJ whole genome shotgun (WGS) entry which is preliminary data.</text>
</comment>
<dbReference type="Gene3D" id="1.20.1250.20">
    <property type="entry name" value="MFS general substrate transporter like domains"/>
    <property type="match status" value="1"/>
</dbReference>
<feature type="transmembrane region" description="Helical" evidence="6">
    <location>
        <begin position="404"/>
        <end position="422"/>
    </location>
</feature>
<evidence type="ECO:0000313" key="9">
    <source>
        <dbReference type="Proteomes" id="UP000655751"/>
    </source>
</evidence>
<dbReference type="InterPro" id="IPR020846">
    <property type="entry name" value="MFS_dom"/>
</dbReference>
<keyword evidence="4 6" id="KW-0472">Membrane</keyword>
<dbReference type="InterPro" id="IPR011701">
    <property type="entry name" value="MFS"/>
</dbReference>
<feature type="transmembrane region" description="Helical" evidence="6">
    <location>
        <begin position="360"/>
        <end position="383"/>
    </location>
</feature>
<feature type="transmembrane region" description="Helical" evidence="6">
    <location>
        <begin position="168"/>
        <end position="187"/>
    </location>
</feature>
<keyword evidence="9" id="KW-1185">Reference proteome</keyword>
<dbReference type="GO" id="GO:0022857">
    <property type="term" value="F:transmembrane transporter activity"/>
    <property type="evidence" value="ECO:0007669"/>
    <property type="project" value="InterPro"/>
</dbReference>
<reference evidence="8" key="1">
    <citation type="submission" date="2020-11" db="EMBL/GenBank/DDBJ databases">
        <title>Nocardia NEAU-351.nov., a novel actinomycete isolated from the cow dung.</title>
        <authorList>
            <person name="Zhang X."/>
        </authorList>
    </citation>
    <scope>NUCLEOTIDE SEQUENCE</scope>
    <source>
        <strain evidence="8">NEAU-351</strain>
    </source>
</reference>
<feature type="transmembrane region" description="Helical" evidence="6">
    <location>
        <begin position="230"/>
        <end position="248"/>
    </location>
</feature>
<dbReference type="EMBL" id="JADMLG010000006">
    <property type="protein sequence ID" value="MBH0778069.1"/>
    <property type="molecule type" value="Genomic_DNA"/>
</dbReference>
<evidence type="ECO:0000256" key="2">
    <source>
        <dbReference type="ARBA" id="ARBA00022692"/>
    </source>
</evidence>
<dbReference type="PROSITE" id="PS51257">
    <property type="entry name" value="PROKAR_LIPOPROTEIN"/>
    <property type="match status" value="1"/>
</dbReference>
<dbReference type="Gene3D" id="1.20.1720.10">
    <property type="entry name" value="Multidrug resistance protein D"/>
    <property type="match status" value="1"/>
</dbReference>
<evidence type="ECO:0000256" key="4">
    <source>
        <dbReference type="ARBA" id="ARBA00023136"/>
    </source>
</evidence>
<name>A0A931N3Q4_9NOCA</name>
<feature type="transmembrane region" description="Helical" evidence="6">
    <location>
        <begin position="301"/>
        <end position="321"/>
    </location>
</feature>
<organism evidence="8 9">
    <name type="scientific">Nocardia bovistercoris</name>
    <dbReference type="NCBI Taxonomy" id="2785916"/>
    <lineage>
        <taxon>Bacteria</taxon>
        <taxon>Bacillati</taxon>
        <taxon>Actinomycetota</taxon>
        <taxon>Actinomycetes</taxon>
        <taxon>Mycobacteriales</taxon>
        <taxon>Nocardiaceae</taxon>
        <taxon>Nocardia</taxon>
    </lineage>
</organism>
<feature type="transmembrane region" description="Helical" evidence="6">
    <location>
        <begin position="105"/>
        <end position="127"/>
    </location>
</feature>
<protein>
    <submittedName>
        <fullName evidence="8">MFS transporter</fullName>
    </submittedName>
</protein>
<accession>A0A931N3Q4</accession>
<evidence type="ECO:0000256" key="5">
    <source>
        <dbReference type="SAM" id="MobiDB-lite"/>
    </source>
</evidence>
<feature type="region of interest" description="Disordered" evidence="5">
    <location>
        <begin position="498"/>
        <end position="519"/>
    </location>
</feature>
<evidence type="ECO:0000256" key="6">
    <source>
        <dbReference type="SAM" id="Phobius"/>
    </source>
</evidence>
<feature type="transmembrane region" description="Helical" evidence="6">
    <location>
        <begin position="139"/>
        <end position="162"/>
    </location>
</feature>
<dbReference type="PROSITE" id="PS50850">
    <property type="entry name" value="MFS"/>
    <property type="match status" value="1"/>
</dbReference>
<keyword evidence="2 6" id="KW-0812">Transmembrane</keyword>
<feature type="transmembrane region" description="Helical" evidence="6">
    <location>
        <begin position="269"/>
        <end position="289"/>
    </location>
</feature>
<dbReference type="GO" id="GO:0005886">
    <property type="term" value="C:plasma membrane"/>
    <property type="evidence" value="ECO:0007669"/>
    <property type="project" value="UniProtKB-SubCell"/>
</dbReference>
<feature type="domain" description="Major facilitator superfamily (MFS) profile" evidence="7">
    <location>
        <begin position="15"/>
        <end position="499"/>
    </location>
</feature>
<evidence type="ECO:0000256" key="3">
    <source>
        <dbReference type="ARBA" id="ARBA00022989"/>
    </source>
</evidence>
<feature type="transmembrane region" description="Helical" evidence="6">
    <location>
        <begin position="57"/>
        <end position="74"/>
    </location>
</feature>
<feature type="transmembrane region" description="Helical" evidence="6">
    <location>
        <begin position="81"/>
        <end position="99"/>
    </location>
</feature>
<feature type="transmembrane region" description="Helical" evidence="6">
    <location>
        <begin position="199"/>
        <end position="218"/>
    </location>
</feature>
<evidence type="ECO:0000256" key="1">
    <source>
        <dbReference type="ARBA" id="ARBA00004651"/>
    </source>
</evidence>
<dbReference type="PANTHER" id="PTHR42718:SF42">
    <property type="entry name" value="EXPORT PROTEIN"/>
    <property type="match status" value="1"/>
</dbReference>
<dbReference type="SUPFAM" id="SSF103473">
    <property type="entry name" value="MFS general substrate transporter"/>
    <property type="match status" value="1"/>
</dbReference>
<feature type="transmembrane region" description="Helical" evidence="6">
    <location>
        <begin position="12"/>
        <end position="37"/>
    </location>
</feature>
<sequence length="519" mass="52902">MSRTKQSLAPAQFWALALSCVAVALVIAGMVALYTALPNIASDTGATQTQLTWITDGYTLALACLVLPGGALGDRYGRRRVMVGGLFVFAAASSLPLFIEGPAWLIAARALTGVGAALVMPSTLSLLTAGFPEQRRGFAIGVWAAAVASGAVVGLLGTGLLLANWSWLSIPAAMAIAGVVLAIAGCTVPESVDESRPAFDLWGALLSATAIGLIVVAAAEVPRVGWGDPIVIAAIVGGIGASATFVAVELRVDQPLLDMRLFTDRGFAGGAFAVTLQFLVVFGVFMLIVQYLQLILGYEPFAAAIALSPIMIPMLPISPIAPWLAERLGLRAIICAGMGVTVVGMFGLARLTVDSAYIDLLWPLMVLGLGLALSATPATAAIVAGVPEHKHGVAAAVNDATREVGAALGIAVAGSVLAAGYTERIAAVTAKLPEQLRGPVSDSLAAALGVAESIGPAAQPVADQAKEAFVHGARQAATTLGFVTLIAMVAAAVWTPGRRRPEPEAVAAPAEPERVGGSE</sequence>
<evidence type="ECO:0000313" key="8">
    <source>
        <dbReference type="EMBL" id="MBH0778069.1"/>
    </source>
</evidence>
<dbReference type="AlphaFoldDB" id="A0A931N3Q4"/>
<comment type="subcellular location">
    <subcellularLocation>
        <location evidence="1">Cell membrane</location>
        <topology evidence="1">Multi-pass membrane protein</topology>
    </subcellularLocation>
</comment>
<feature type="transmembrane region" description="Helical" evidence="6">
    <location>
        <begin position="476"/>
        <end position="494"/>
    </location>
</feature>
<dbReference type="CDD" id="cd17321">
    <property type="entry name" value="MFS_MMR_MDR_like"/>
    <property type="match status" value="1"/>
</dbReference>
<dbReference type="RefSeq" id="WP_196150364.1">
    <property type="nucleotide sequence ID" value="NZ_JADMLG010000006.1"/>
</dbReference>
<dbReference type="PANTHER" id="PTHR42718">
    <property type="entry name" value="MAJOR FACILITATOR SUPERFAMILY MULTIDRUG TRANSPORTER MFSC"/>
    <property type="match status" value="1"/>
</dbReference>
<dbReference type="Proteomes" id="UP000655751">
    <property type="component" value="Unassembled WGS sequence"/>
</dbReference>
<evidence type="ECO:0000259" key="7">
    <source>
        <dbReference type="PROSITE" id="PS50850"/>
    </source>
</evidence>
<keyword evidence="3 6" id="KW-1133">Transmembrane helix</keyword>
<gene>
    <name evidence="8" type="ORF">IT779_17460</name>
</gene>
<dbReference type="Pfam" id="PF07690">
    <property type="entry name" value="MFS_1"/>
    <property type="match status" value="1"/>
</dbReference>